<comment type="similarity">
    <text evidence="1 4">Belongs to the D-isomer specific 2-hydroxyacid dehydrogenase family.</text>
</comment>
<evidence type="ECO:0000259" key="6">
    <source>
        <dbReference type="Pfam" id="PF02826"/>
    </source>
</evidence>
<dbReference type="FunFam" id="3.40.50.720:FF:000203">
    <property type="entry name" value="D-3-phosphoglycerate dehydrogenase (SerA)"/>
    <property type="match status" value="1"/>
</dbReference>
<accession>C4V5E1</accession>
<evidence type="ECO:0000256" key="4">
    <source>
        <dbReference type="RuleBase" id="RU003719"/>
    </source>
</evidence>
<dbReference type="SUPFAM" id="SSF51735">
    <property type="entry name" value="NAD(P)-binding Rossmann-fold domains"/>
    <property type="match status" value="1"/>
</dbReference>
<dbReference type="HOGENOM" id="CLU_019796_1_3_9"/>
<organism evidence="7 8">
    <name type="scientific">Selenomonas flueggei ATCC 43531</name>
    <dbReference type="NCBI Taxonomy" id="638302"/>
    <lineage>
        <taxon>Bacteria</taxon>
        <taxon>Bacillati</taxon>
        <taxon>Bacillota</taxon>
        <taxon>Negativicutes</taxon>
        <taxon>Selenomonadales</taxon>
        <taxon>Selenomonadaceae</taxon>
        <taxon>Selenomonas</taxon>
    </lineage>
</organism>
<dbReference type="EMBL" id="ACLA01000024">
    <property type="protein sequence ID" value="EEQ47946.1"/>
    <property type="molecule type" value="Genomic_DNA"/>
</dbReference>
<dbReference type="OrthoDB" id="9805416at2"/>
<dbReference type="eggNOG" id="COG0111">
    <property type="taxonomic scope" value="Bacteria"/>
</dbReference>
<keyword evidence="3" id="KW-0520">NAD</keyword>
<sequence>MRKIYVTDYEYDSLAPEEHELARAGLTLIPQQCHTEDDVIRTCADASGLLNQYAPITRRVIEALPHLKVIARYGVGVNTVDLEAATEHGVCVLNVPDYCADEVSNHAFALLMACHRKLAPLHTQVNGGGWDYNICKPIHRLAGQTLGLLGFGRIPRLLAEKARAFGLKFAVYDPFVTPAIVASYGGKLLTLGEVLQASDMISVHVPLTKETEHLLSHREFDMMKPSTILINTSRGPLIDEEALYAALTQGKIAAAGLDVTEQEPLAQDSPLRSLPNIIITPHAAWYSEEAECELKTKAARGIADILSGHDLPNIVNRTVREKLPLKPHVSGVPC</sequence>
<dbReference type="AlphaFoldDB" id="C4V5E1"/>
<dbReference type="InterPro" id="IPR036291">
    <property type="entry name" value="NAD(P)-bd_dom_sf"/>
</dbReference>
<dbReference type="InterPro" id="IPR029753">
    <property type="entry name" value="D-isomer_DH_CS"/>
</dbReference>
<dbReference type="STRING" id="638302.HMPREF0908_1735"/>
<dbReference type="GO" id="GO:0051287">
    <property type="term" value="F:NAD binding"/>
    <property type="evidence" value="ECO:0007669"/>
    <property type="project" value="InterPro"/>
</dbReference>
<evidence type="ECO:0000256" key="3">
    <source>
        <dbReference type="ARBA" id="ARBA00023027"/>
    </source>
</evidence>
<evidence type="ECO:0000256" key="1">
    <source>
        <dbReference type="ARBA" id="ARBA00005854"/>
    </source>
</evidence>
<dbReference type="GO" id="GO:0033711">
    <property type="term" value="F:4-phosphoerythronate dehydrogenase activity"/>
    <property type="evidence" value="ECO:0007669"/>
    <property type="project" value="UniProtKB-EC"/>
</dbReference>
<feature type="domain" description="D-isomer specific 2-hydroxyacid dehydrogenase NAD-binding" evidence="6">
    <location>
        <begin position="108"/>
        <end position="284"/>
    </location>
</feature>
<keyword evidence="8" id="KW-1185">Reference proteome</keyword>
<evidence type="ECO:0000313" key="8">
    <source>
        <dbReference type="Proteomes" id="UP000005309"/>
    </source>
</evidence>
<dbReference type="PROSITE" id="PS00671">
    <property type="entry name" value="D_2_HYDROXYACID_DH_3"/>
    <property type="match status" value="1"/>
</dbReference>
<dbReference type="GO" id="GO:0003714">
    <property type="term" value="F:transcription corepressor activity"/>
    <property type="evidence" value="ECO:0007669"/>
    <property type="project" value="InterPro"/>
</dbReference>
<dbReference type="RefSeq" id="WP_006690469.1">
    <property type="nucleotide sequence ID" value="NZ_GG694006.1"/>
</dbReference>
<dbReference type="Pfam" id="PF00389">
    <property type="entry name" value="2-Hacid_dh"/>
    <property type="match status" value="1"/>
</dbReference>
<dbReference type="PANTHER" id="PTHR43761:SF1">
    <property type="entry name" value="D-ISOMER SPECIFIC 2-HYDROXYACID DEHYDROGENASE CATALYTIC DOMAIN-CONTAINING PROTEIN-RELATED"/>
    <property type="match status" value="1"/>
</dbReference>
<name>C4V5E1_9FIRM</name>
<dbReference type="PANTHER" id="PTHR43761">
    <property type="entry name" value="D-ISOMER SPECIFIC 2-HYDROXYACID DEHYDROGENASE FAMILY PROTEIN (AFU_ORTHOLOGUE AFUA_1G13630)"/>
    <property type="match status" value="1"/>
</dbReference>
<keyword evidence="2 4" id="KW-0560">Oxidoreductase</keyword>
<dbReference type="InterPro" id="IPR006140">
    <property type="entry name" value="D-isomer_DH_NAD-bd"/>
</dbReference>
<dbReference type="Gene3D" id="3.40.50.720">
    <property type="entry name" value="NAD(P)-binding Rossmann-like Domain"/>
    <property type="match status" value="2"/>
</dbReference>
<proteinExistence type="inferred from homology"/>
<evidence type="ECO:0000259" key="5">
    <source>
        <dbReference type="Pfam" id="PF00389"/>
    </source>
</evidence>
<dbReference type="InterPro" id="IPR006139">
    <property type="entry name" value="D-isomer_2_OHA_DH_cat_dom"/>
</dbReference>
<protein>
    <submittedName>
        <fullName evidence="7">4-phosphoerythronate dehydrogenase</fullName>
        <ecNumber evidence="7">1.1.1.290</ecNumber>
    </submittedName>
</protein>
<dbReference type="Proteomes" id="UP000005309">
    <property type="component" value="Unassembled WGS sequence"/>
</dbReference>
<dbReference type="EC" id="1.1.1.290" evidence="7"/>
<evidence type="ECO:0000256" key="2">
    <source>
        <dbReference type="ARBA" id="ARBA00023002"/>
    </source>
</evidence>
<feature type="domain" description="D-isomer specific 2-hydroxyacid dehydrogenase catalytic" evidence="5">
    <location>
        <begin position="12"/>
        <end position="316"/>
    </location>
</feature>
<evidence type="ECO:0000313" key="7">
    <source>
        <dbReference type="EMBL" id="EEQ47946.1"/>
    </source>
</evidence>
<comment type="caution">
    <text evidence="7">The sequence shown here is derived from an EMBL/GenBank/DDBJ whole genome shotgun (WGS) entry which is preliminary data.</text>
</comment>
<reference evidence="7 8" key="1">
    <citation type="submission" date="2009-04" db="EMBL/GenBank/DDBJ databases">
        <authorList>
            <person name="Qin X."/>
            <person name="Bachman B."/>
            <person name="Battles P."/>
            <person name="Bell A."/>
            <person name="Bess C."/>
            <person name="Bickham C."/>
            <person name="Chaboub L."/>
            <person name="Chen D."/>
            <person name="Coyle M."/>
            <person name="Deiros D.R."/>
            <person name="Dinh H."/>
            <person name="Forbes L."/>
            <person name="Fowler G."/>
            <person name="Francisco L."/>
            <person name="Fu Q."/>
            <person name="Gubbala S."/>
            <person name="Hale W."/>
            <person name="Han Y."/>
            <person name="Hemphill L."/>
            <person name="Highlander S.K."/>
            <person name="Hirani K."/>
            <person name="Hogues M."/>
            <person name="Jackson L."/>
            <person name="Jakkamsetti A."/>
            <person name="Javaid M."/>
            <person name="Jiang H."/>
            <person name="Korchina V."/>
            <person name="Kovar C."/>
            <person name="Lara F."/>
            <person name="Lee S."/>
            <person name="Mata R."/>
            <person name="Mathew T."/>
            <person name="Moen C."/>
            <person name="Morales K."/>
            <person name="Munidasa M."/>
            <person name="Nazareth L."/>
            <person name="Ngo R."/>
            <person name="Nguyen L."/>
            <person name="Okwuonu G."/>
            <person name="Ongeri F."/>
            <person name="Patil S."/>
            <person name="Petrosino J."/>
            <person name="Pham C."/>
            <person name="Pham P."/>
            <person name="Pu L.-L."/>
            <person name="Puazo M."/>
            <person name="Raj R."/>
            <person name="Reid J."/>
            <person name="Rouhana J."/>
            <person name="Saada N."/>
            <person name="Shang Y."/>
            <person name="Simmons D."/>
            <person name="Thornton R."/>
            <person name="Warren J."/>
            <person name="Weissenberger G."/>
            <person name="Zhang J."/>
            <person name="Zhang L."/>
            <person name="Zhou C."/>
            <person name="Zhu D."/>
            <person name="Muzny D."/>
            <person name="Worley K."/>
            <person name="Gibbs R."/>
        </authorList>
    </citation>
    <scope>NUCLEOTIDE SEQUENCE [LARGE SCALE GENOMIC DNA]</scope>
    <source>
        <strain evidence="7 8">ATCC 43531</strain>
    </source>
</reference>
<dbReference type="SUPFAM" id="SSF52283">
    <property type="entry name" value="Formate/glycerate dehydrogenase catalytic domain-like"/>
    <property type="match status" value="1"/>
</dbReference>
<dbReference type="CDD" id="cd05299">
    <property type="entry name" value="CtBP_dh"/>
    <property type="match status" value="1"/>
</dbReference>
<dbReference type="InterPro" id="IPR043322">
    <property type="entry name" value="CtBP"/>
</dbReference>
<dbReference type="Pfam" id="PF02826">
    <property type="entry name" value="2-Hacid_dh_C"/>
    <property type="match status" value="1"/>
</dbReference>
<dbReference type="InterPro" id="IPR050418">
    <property type="entry name" value="D-iso_2-hydroxyacid_DH_PdxB"/>
</dbReference>
<gene>
    <name evidence="7" type="primary">pdxB</name>
    <name evidence="7" type="ORF">HMPREF0908_1735</name>
</gene>